<reference evidence="1" key="1">
    <citation type="submission" date="2015-11" db="EMBL/GenBank/DDBJ databases">
        <title>De novo transcriptome assembly of four potential Pierce s Disease insect vectors from Arizona vineyards.</title>
        <authorList>
            <person name="Tassone E.E."/>
        </authorList>
    </citation>
    <scope>NUCLEOTIDE SEQUENCE</scope>
</reference>
<gene>
    <name evidence="1" type="ORF">g.52959</name>
</gene>
<dbReference type="AlphaFoldDB" id="A0A1B6HB36"/>
<organism evidence="1">
    <name type="scientific">Homalodisca liturata</name>
    <dbReference type="NCBI Taxonomy" id="320908"/>
    <lineage>
        <taxon>Eukaryota</taxon>
        <taxon>Metazoa</taxon>
        <taxon>Ecdysozoa</taxon>
        <taxon>Arthropoda</taxon>
        <taxon>Hexapoda</taxon>
        <taxon>Insecta</taxon>
        <taxon>Pterygota</taxon>
        <taxon>Neoptera</taxon>
        <taxon>Paraneoptera</taxon>
        <taxon>Hemiptera</taxon>
        <taxon>Auchenorrhyncha</taxon>
        <taxon>Membracoidea</taxon>
        <taxon>Cicadellidae</taxon>
        <taxon>Cicadellinae</taxon>
        <taxon>Proconiini</taxon>
        <taxon>Homalodisca</taxon>
    </lineage>
</organism>
<proteinExistence type="predicted"/>
<accession>A0A1B6HB36</accession>
<evidence type="ECO:0000313" key="1">
    <source>
        <dbReference type="EMBL" id="JAS71898.1"/>
    </source>
</evidence>
<name>A0A1B6HB36_9HEMI</name>
<protein>
    <submittedName>
        <fullName evidence="1">Uncharacterized protein</fullName>
    </submittedName>
</protein>
<dbReference type="EMBL" id="GECU01035808">
    <property type="protein sequence ID" value="JAS71898.1"/>
    <property type="molecule type" value="Transcribed_RNA"/>
</dbReference>
<sequence>MNWKGKKSFMSSSDGSKFSLWSAGGMTFLGWSSEKTHSKNKVFWSDFRLLPFSTTMLLDYNYWALTQDTSPLQGLCLEHLLSVSWTTLILLAIGEYQGIGINRFGANWLNDDHNIIIGH</sequence>